<reference evidence="3" key="1">
    <citation type="submission" date="2016-11" db="UniProtKB">
        <authorList>
            <consortium name="WormBaseParasite"/>
        </authorList>
    </citation>
    <scope>IDENTIFICATION</scope>
</reference>
<feature type="compositionally biased region" description="Polar residues" evidence="1">
    <location>
        <begin position="26"/>
        <end position="37"/>
    </location>
</feature>
<evidence type="ECO:0000256" key="1">
    <source>
        <dbReference type="SAM" id="MobiDB-lite"/>
    </source>
</evidence>
<feature type="compositionally biased region" description="Basic and acidic residues" evidence="1">
    <location>
        <begin position="38"/>
        <end position="47"/>
    </location>
</feature>
<sequence>MMASARPRRMNLPARLNRHQSKSRVQEQQQLKSSSRSAVREAGKEQKQQWQHQQKQDSAPQSDEATSAEETVVTFHSGWTSTFQSCLSTDPNVDRLLATLRPPAAASILVDHLATRSKQNCSTRICNRQQQQSKNWASPSQSRGAES</sequence>
<dbReference type="AlphaFoldDB" id="A0A1I8FFJ8"/>
<feature type="region of interest" description="Disordered" evidence="1">
    <location>
        <begin position="1"/>
        <end position="71"/>
    </location>
</feature>
<protein>
    <submittedName>
        <fullName evidence="3">Uncharacterized protein</fullName>
    </submittedName>
</protein>
<dbReference type="WBParaSite" id="maker-unitig_31946-snap-gene-0.3-mRNA-1">
    <property type="protein sequence ID" value="maker-unitig_31946-snap-gene-0.3-mRNA-1"/>
    <property type="gene ID" value="maker-unitig_31946-snap-gene-0.3"/>
</dbReference>
<evidence type="ECO:0000313" key="2">
    <source>
        <dbReference type="Proteomes" id="UP000095280"/>
    </source>
</evidence>
<evidence type="ECO:0000313" key="3">
    <source>
        <dbReference type="WBParaSite" id="maker-unitig_31946-snap-gene-0.3-mRNA-1"/>
    </source>
</evidence>
<keyword evidence="2" id="KW-1185">Reference proteome</keyword>
<accession>A0A1I8FFJ8</accession>
<name>A0A1I8FFJ8_9PLAT</name>
<dbReference type="Proteomes" id="UP000095280">
    <property type="component" value="Unplaced"/>
</dbReference>
<feature type="compositionally biased region" description="Polar residues" evidence="1">
    <location>
        <begin position="57"/>
        <end position="69"/>
    </location>
</feature>
<organism evidence="2 3">
    <name type="scientific">Macrostomum lignano</name>
    <dbReference type="NCBI Taxonomy" id="282301"/>
    <lineage>
        <taxon>Eukaryota</taxon>
        <taxon>Metazoa</taxon>
        <taxon>Spiralia</taxon>
        <taxon>Lophotrochozoa</taxon>
        <taxon>Platyhelminthes</taxon>
        <taxon>Rhabditophora</taxon>
        <taxon>Macrostomorpha</taxon>
        <taxon>Macrostomida</taxon>
        <taxon>Macrostomidae</taxon>
        <taxon>Macrostomum</taxon>
    </lineage>
</organism>
<feature type="region of interest" description="Disordered" evidence="1">
    <location>
        <begin position="124"/>
        <end position="147"/>
    </location>
</feature>
<proteinExistence type="predicted"/>